<dbReference type="eggNOG" id="COG1434">
    <property type="taxonomic scope" value="Bacteria"/>
</dbReference>
<dbReference type="PATRIC" id="fig|1246995.3.peg.6048"/>
<dbReference type="OrthoDB" id="3390356at2"/>
<dbReference type="Proteomes" id="UP000017746">
    <property type="component" value="Chromosome"/>
</dbReference>
<reference evidence="2 3" key="1">
    <citation type="journal article" date="2014" name="J. Biotechnol.">
        <title>Complete genome sequence of the actinobacterium Actinoplanes friuliensis HAG 010964, producer of the lipopeptide antibiotic friulimycin.</title>
        <authorList>
            <person name="Ruckert C."/>
            <person name="Szczepanowski R."/>
            <person name="Albersmeier A."/>
            <person name="Goesmann A."/>
            <person name="Fischer N."/>
            <person name="Steinkamper A."/>
            <person name="Puhler A."/>
            <person name="Biener R."/>
            <person name="Schwartz D."/>
            <person name="Kalinowski J."/>
        </authorList>
    </citation>
    <scope>NUCLEOTIDE SEQUENCE [LARGE SCALE GENOMIC DNA]</scope>
    <source>
        <strain evidence="2 3">DSM 7358</strain>
    </source>
</reference>
<protein>
    <recommendedName>
        <fullName evidence="1">DUF218 domain-containing protein</fullName>
    </recommendedName>
</protein>
<dbReference type="EMBL" id="CP006272">
    <property type="protein sequence ID" value="AGZ44233.1"/>
    <property type="molecule type" value="Genomic_DNA"/>
</dbReference>
<accession>U5W4V3</accession>
<feature type="domain" description="DUF218" evidence="1">
    <location>
        <begin position="8"/>
        <end position="148"/>
    </location>
</feature>
<name>U5W4V3_9ACTN</name>
<dbReference type="InterPro" id="IPR003848">
    <property type="entry name" value="DUF218"/>
</dbReference>
<dbReference type="RefSeq" id="WP_023560570.1">
    <property type="nucleotide sequence ID" value="NC_022657.1"/>
</dbReference>
<dbReference type="STRING" id="1246995.AFR_29860"/>
<dbReference type="AlphaFoldDB" id="U5W4V3"/>
<gene>
    <name evidence="2" type="ORF">AFR_29860</name>
</gene>
<evidence type="ECO:0000259" key="1">
    <source>
        <dbReference type="Pfam" id="PF02698"/>
    </source>
</evidence>
<dbReference type="KEGG" id="afs:AFR_29860"/>
<proteinExistence type="predicted"/>
<evidence type="ECO:0000313" key="2">
    <source>
        <dbReference type="EMBL" id="AGZ44233.1"/>
    </source>
</evidence>
<organism evidence="2 3">
    <name type="scientific">Actinoplanes friuliensis DSM 7358</name>
    <dbReference type="NCBI Taxonomy" id="1246995"/>
    <lineage>
        <taxon>Bacteria</taxon>
        <taxon>Bacillati</taxon>
        <taxon>Actinomycetota</taxon>
        <taxon>Actinomycetes</taxon>
        <taxon>Micromonosporales</taxon>
        <taxon>Micromonosporaceae</taxon>
        <taxon>Actinoplanes</taxon>
    </lineage>
</organism>
<dbReference type="Pfam" id="PF02698">
    <property type="entry name" value="DUF218"/>
    <property type="match status" value="1"/>
</dbReference>
<evidence type="ECO:0000313" key="3">
    <source>
        <dbReference type="Proteomes" id="UP000017746"/>
    </source>
</evidence>
<dbReference type="HOGENOM" id="CLU_1352219_0_0_11"/>
<sequence>MPTASLLLVFGRGLTCADDRFSLTASSSARVRAAAAYARAHAFAGRIVFTGGWAEACEGAPEPPDGSREGDLMLREAQAAGLDRFAELRAETRSRSTLENLLHTVEDGLLDGHVFTPAQPLGLVTHAWHLPRVRFLAGKVLGLRGPALLGVPVTENDQAGARRGERAVHLAARLGLLGTRDADRLLRRERRMVALLRGLSAS</sequence>
<keyword evidence="3" id="KW-1185">Reference proteome</keyword>